<dbReference type="Proteomes" id="UP000035860">
    <property type="component" value="Unassembled WGS sequence"/>
</dbReference>
<dbReference type="AlphaFoldDB" id="A0A066UM45"/>
<name>A0A066UM45_9GAMM</name>
<comment type="caution">
    <text evidence="1">The sequence shown here is derived from an EMBL/GenBank/DDBJ whole genome shotgun (WGS) entry which is preliminary data.</text>
</comment>
<accession>A0A066UM45</accession>
<keyword evidence="2" id="KW-1185">Reference proteome</keyword>
<dbReference type="OrthoDB" id="4510475at2"/>
<gene>
    <name evidence="1" type="ORF">MBO_04274</name>
</gene>
<reference evidence="1 2" key="1">
    <citation type="journal article" date="2014" name="Genome Announc.">
        <title>Draft Genome Sequence of Moraxella bovoculi Strain 237T (ATCC BAA-1259T) Isolated from a Calf with Infectious Bovine Keratoconjunctivitis.</title>
        <authorList>
            <person name="Calcutt M.J."/>
            <person name="Foecking M.F."/>
            <person name="Martin N.T."/>
            <person name="Mhlanga-Mutangadura T."/>
            <person name="Reilly T.J."/>
        </authorList>
    </citation>
    <scope>NUCLEOTIDE SEQUENCE [LARGE SCALE GENOMIC DNA]</scope>
    <source>
        <strain evidence="1 2">237</strain>
    </source>
</reference>
<dbReference type="RefSeq" id="WP_152545100.1">
    <property type="nucleotide sequence ID" value="NZ_AOMT01000021.1"/>
</dbReference>
<protein>
    <submittedName>
        <fullName evidence="1">Uncharacterized protein</fullName>
    </submittedName>
</protein>
<evidence type="ECO:0000313" key="1">
    <source>
        <dbReference type="EMBL" id="KDN25268.1"/>
    </source>
</evidence>
<evidence type="ECO:0000313" key="2">
    <source>
        <dbReference type="Proteomes" id="UP000035860"/>
    </source>
</evidence>
<dbReference type="EMBL" id="AOMT01000021">
    <property type="protein sequence ID" value="KDN25268.1"/>
    <property type="molecule type" value="Genomic_DNA"/>
</dbReference>
<proteinExistence type="predicted"/>
<sequence>MKKGFSKDALSLVNFADSAPKLSRDDYIKQAKIIDNEARYDDIKERSDDYLDACYYWQWQATDDLNEKLITDNTPNLLFVAQKIRPCHTACQCR</sequence>
<organism evidence="1 2">
    <name type="scientific">Moraxella bovoculi 237</name>
    <dbReference type="NCBI Taxonomy" id="743974"/>
    <lineage>
        <taxon>Bacteria</taxon>
        <taxon>Pseudomonadati</taxon>
        <taxon>Pseudomonadota</taxon>
        <taxon>Gammaproteobacteria</taxon>
        <taxon>Moraxellales</taxon>
        <taxon>Moraxellaceae</taxon>
        <taxon>Moraxella</taxon>
    </lineage>
</organism>